<dbReference type="RefSeq" id="WP_232558965.1">
    <property type="nucleotide sequence ID" value="NZ_JALPRF010000001.1"/>
</dbReference>
<reference evidence="1 2" key="1">
    <citation type="submission" date="2022-04" db="EMBL/GenBank/DDBJ databases">
        <title>Spirosoma sp. strain RP8 genome sequencing and assembly.</title>
        <authorList>
            <person name="Jung Y."/>
        </authorList>
    </citation>
    <scope>NUCLEOTIDE SEQUENCE [LARGE SCALE GENOMIC DNA]</scope>
    <source>
        <strain evidence="1 2">RP8</strain>
    </source>
</reference>
<accession>A0ABT0HEI8</accession>
<gene>
    <name evidence="1" type="ORF">M0L20_01000</name>
</gene>
<sequence length="124" mass="13835">MRAQRPKKGSSINELTADQVLVRWITAVSILRTNYNQLTESVDKQVRLIKGVTTCVGQCPINQLTDLLAAMETELENLLLDVDQFDPLYASKKNIKKIVAHTLILEALNERAQTVLYLAAQPAS</sequence>
<evidence type="ECO:0000313" key="1">
    <source>
        <dbReference type="EMBL" id="MCK8490405.1"/>
    </source>
</evidence>
<name>A0ABT0HEI8_9BACT</name>
<proteinExistence type="predicted"/>
<keyword evidence="2" id="KW-1185">Reference proteome</keyword>
<dbReference type="EMBL" id="JALPRF010000001">
    <property type="protein sequence ID" value="MCK8490405.1"/>
    <property type="molecule type" value="Genomic_DNA"/>
</dbReference>
<evidence type="ECO:0000313" key="2">
    <source>
        <dbReference type="Proteomes" id="UP001202180"/>
    </source>
</evidence>
<organism evidence="1 2">
    <name type="scientific">Spirosoma liriopis</name>
    <dbReference type="NCBI Taxonomy" id="2937440"/>
    <lineage>
        <taxon>Bacteria</taxon>
        <taxon>Pseudomonadati</taxon>
        <taxon>Bacteroidota</taxon>
        <taxon>Cytophagia</taxon>
        <taxon>Cytophagales</taxon>
        <taxon>Cytophagaceae</taxon>
        <taxon>Spirosoma</taxon>
    </lineage>
</organism>
<dbReference type="Proteomes" id="UP001202180">
    <property type="component" value="Unassembled WGS sequence"/>
</dbReference>
<comment type="caution">
    <text evidence="1">The sequence shown here is derived from an EMBL/GenBank/DDBJ whole genome shotgun (WGS) entry which is preliminary data.</text>
</comment>
<protein>
    <submittedName>
        <fullName evidence="1">Uncharacterized protein</fullName>
    </submittedName>
</protein>